<protein>
    <submittedName>
        <fullName evidence="1">Uncharacterized protein</fullName>
    </submittedName>
</protein>
<organism evidence="1 2">
    <name type="scientific">Williamsia limnetica</name>
    <dbReference type="NCBI Taxonomy" id="882452"/>
    <lineage>
        <taxon>Bacteria</taxon>
        <taxon>Bacillati</taxon>
        <taxon>Actinomycetota</taxon>
        <taxon>Actinomycetes</taxon>
        <taxon>Mycobacteriales</taxon>
        <taxon>Nocardiaceae</taxon>
        <taxon>Williamsia</taxon>
    </lineage>
</organism>
<dbReference type="OrthoDB" id="4484925at2"/>
<name>A0A318REC3_WILLI</name>
<dbReference type="Pfam" id="PF20062">
    <property type="entry name" value="DUF6461"/>
    <property type="match status" value="1"/>
</dbReference>
<evidence type="ECO:0000313" key="2">
    <source>
        <dbReference type="Proteomes" id="UP000247591"/>
    </source>
</evidence>
<dbReference type="Proteomes" id="UP000247591">
    <property type="component" value="Unassembled WGS sequence"/>
</dbReference>
<sequence>MASTCADYAWLKQECGGWIETGYAFALVRNVEPGELLDLIGAGEERITTVGIEGEGSVAADWEHGLAGAAGAAMVSDEWCALAQCHSEWFCVDPATIEPIAVTHDWVAHASNINALSTFQWGEGGSLRTTFDPLISHPPLNYTYGGREPGALLDLVREVGGIRLEDGPIEDFIAGCFALADRITGVTITAEQLRTMEFMTASTERFRG</sequence>
<proteinExistence type="predicted"/>
<dbReference type="EMBL" id="QJSP01000016">
    <property type="protein sequence ID" value="PYE13571.1"/>
    <property type="molecule type" value="Genomic_DNA"/>
</dbReference>
<accession>A0A318REC3</accession>
<dbReference type="RefSeq" id="WP_146240522.1">
    <property type="nucleotide sequence ID" value="NZ_QJSP01000016.1"/>
</dbReference>
<dbReference type="InterPro" id="IPR045592">
    <property type="entry name" value="DUF6461"/>
</dbReference>
<dbReference type="AlphaFoldDB" id="A0A318REC3"/>
<evidence type="ECO:0000313" key="1">
    <source>
        <dbReference type="EMBL" id="PYE13571.1"/>
    </source>
</evidence>
<reference evidence="1 2" key="1">
    <citation type="submission" date="2018-06" db="EMBL/GenBank/DDBJ databases">
        <title>Genomic Encyclopedia of Type Strains, Phase IV (KMG-IV): sequencing the most valuable type-strain genomes for metagenomic binning, comparative biology and taxonomic classification.</title>
        <authorList>
            <person name="Goeker M."/>
        </authorList>
    </citation>
    <scope>NUCLEOTIDE SEQUENCE [LARGE SCALE GENOMIC DNA]</scope>
    <source>
        <strain evidence="1 2">DSM 45521</strain>
    </source>
</reference>
<gene>
    <name evidence="1" type="ORF">DFR67_116125</name>
</gene>
<keyword evidence="2" id="KW-1185">Reference proteome</keyword>
<comment type="caution">
    <text evidence="1">The sequence shown here is derived from an EMBL/GenBank/DDBJ whole genome shotgun (WGS) entry which is preliminary data.</text>
</comment>